<accession>A0ABR2JWG6</accession>
<dbReference type="EMBL" id="JAPFFF010000009">
    <property type="protein sequence ID" value="KAK8883215.1"/>
    <property type="molecule type" value="Genomic_DNA"/>
</dbReference>
<keyword evidence="2" id="KW-1185">Reference proteome</keyword>
<sequence length="106" mass="12835">MRFIELFTVSDKKIYIKHKEIIEIYEKQLCVSFNESEKRSLPKNKSKLFILNVNFEIQEYNEYAYYPSEIRQCTNQQNINRIRNQNIDEPKNEIIEEDIDFSVFGS</sequence>
<organism evidence="1 2">
    <name type="scientific">Tritrichomonas musculus</name>
    <dbReference type="NCBI Taxonomy" id="1915356"/>
    <lineage>
        <taxon>Eukaryota</taxon>
        <taxon>Metamonada</taxon>
        <taxon>Parabasalia</taxon>
        <taxon>Tritrichomonadida</taxon>
        <taxon>Tritrichomonadidae</taxon>
        <taxon>Tritrichomonas</taxon>
    </lineage>
</organism>
<evidence type="ECO:0000313" key="1">
    <source>
        <dbReference type="EMBL" id="KAK8883215.1"/>
    </source>
</evidence>
<comment type="caution">
    <text evidence="1">The sequence shown here is derived from an EMBL/GenBank/DDBJ whole genome shotgun (WGS) entry which is preliminary data.</text>
</comment>
<dbReference type="Proteomes" id="UP001470230">
    <property type="component" value="Unassembled WGS sequence"/>
</dbReference>
<proteinExistence type="predicted"/>
<name>A0ABR2JWG6_9EUKA</name>
<protein>
    <submittedName>
        <fullName evidence="1">Uncharacterized protein</fullName>
    </submittedName>
</protein>
<reference evidence="1 2" key="1">
    <citation type="submission" date="2024-04" db="EMBL/GenBank/DDBJ databases">
        <title>Tritrichomonas musculus Genome.</title>
        <authorList>
            <person name="Alves-Ferreira E."/>
            <person name="Grigg M."/>
            <person name="Lorenzi H."/>
            <person name="Galac M."/>
        </authorList>
    </citation>
    <scope>NUCLEOTIDE SEQUENCE [LARGE SCALE GENOMIC DNA]</scope>
    <source>
        <strain evidence="1 2">EAF2021</strain>
    </source>
</reference>
<evidence type="ECO:0000313" key="2">
    <source>
        <dbReference type="Proteomes" id="UP001470230"/>
    </source>
</evidence>
<gene>
    <name evidence="1" type="ORF">M9Y10_045866</name>
</gene>